<dbReference type="PANTHER" id="PTHR13347">
    <property type="entry name" value="HEAT REPEAT-CONTAINING PROTEIN 3"/>
    <property type="match status" value="1"/>
</dbReference>
<comment type="similarity">
    <text evidence="1">Belongs to the nuclear import and ribosome assembly adapter family.</text>
</comment>
<evidence type="ECO:0000313" key="4">
    <source>
        <dbReference type="EMBL" id="PMD36230.1"/>
    </source>
</evidence>
<dbReference type="Proteomes" id="UP000235786">
    <property type="component" value="Unassembled WGS sequence"/>
</dbReference>
<dbReference type="OrthoDB" id="288703at2759"/>
<protein>
    <recommendedName>
        <fullName evidence="3">SYO1-like TPR repeats domain-containing protein</fullName>
    </recommendedName>
</protein>
<dbReference type="STRING" id="1149755.A0A2J6RCI9"/>
<evidence type="ECO:0000313" key="5">
    <source>
        <dbReference type="Proteomes" id="UP000235786"/>
    </source>
</evidence>
<dbReference type="InterPro" id="IPR011989">
    <property type="entry name" value="ARM-like"/>
</dbReference>
<dbReference type="GO" id="GO:0042273">
    <property type="term" value="P:ribosomal large subunit biogenesis"/>
    <property type="evidence" value="ECO:0007669"/>
    <property type="project" value="TreeGrafter"/>
</dbReference>
<dbReference type="InterPro" id="IPR016024">
    <property type="entry name" value="ARM-type_fold"/>
</dbReference>
<dbReference type="Gene3D" id="1.25.10.10">
    <property type="entry name" value="Leucine-rich Repeat Variant"/>
    <property type="match status" value="1"/>
</dbReference>
<dbReference type="EMBL" id="KZ613951">
    <property type="protein sequence ID" value="PMD36230.1"/>
    <property type="molecule type" value="Genomic_DNA"/>
</dbReference>
<dbReference type="Pfam" id="PF25567">
    <property type="entry name" value="TPR_SYO1"/>
    <property type="match status" value="1"/>
</dbReference>
<accession>A0A2J6RCI9</accession>
<dbReference type="SUPFAM" id="SSF48371">
    <property type="entry name" value="ARM repeat"/>
    <property type="match status" value="1"/>
</dbReference>
<gene>
    <name evidence="4" type="ORF">L207DRAFT_587246</name>
</gene>
<dbReference type="InterPro" id="IPR057990">
    <property type="entry name" value="TPR_SYO1"/>
</dbReference>
<organism evidence="4 5">
    <name type="scientific">Hyaloscypha variabilis (strain UAMH 11265 / GT02V1 / F)</name>
    <name type="common">Meliniomyces variabilis</name>
    <dbReference type="NCBI Taxonomy" id="1149755"/>
    <lineage>
        <taxon>Eukaryota</taxon>
        <taxon>Fungi</taxon>
        <taxon>Dikarya</taxon>
        <taxon>Ascomycota</taxon>
        <taxon>Pezizomycotina</taxon>
        <taxon>Leotiomycetes</taxon>
        <taxon>Helotiales</taxon>
        <taxon>Hyaloscyphaceae</taxon>
        <taxon>Hyaloscypha</taxon>
        <taxon>Hyaloscypha variabilis</taxon>
    </lineage>
</organism>
<feature type="region of interest" description="Disordered" evidence="2">
    <location>
        <begin position="284"/>
        <end position="304"/>
    </location>
</feature>
<dbReference type="GO" id="GO:0006606">
    <property type="term" value="P:protein import into nucleus"/>
    <property type="evidence" value="ECO:0007669"/>
    <property type="project" value="TreeGrafter"/>
</dbReference>
<dbReference type="CDD" id="cd13394">
    <property type="entry name" value="Syo1_like"/>
    <property type="match status" value="1"/>
</dbReference>
<dbReference type="AlphaFoldDB" id="A0A2J6RCI9"/>
<feature type="compositionally biased region" description="Polar residues" evidence="2">
    <location>
        <begin position="286"/>
        <end position="304"/>
    </location>
</feature>
<dbReference type="InterPro" id="IPR052616">
    <property type="entry name" value="SYO1-like"/>
</dbReference>
<sequence length="678" mass="75118">MGKSKSKYREKYRSNPTARAVKPPSDPELAALRDKHILPVIKDLQSADVKTRSSAARAITNLIESHNTRKLLLREQIVKILLEQTLTDSNLETRVDGWGILRNLALAEDTDFCVHLFRRDILTAIDGGSKSIIETLKSKVVPFLKLSNSQQKLVWTLTSSLITLISCLSEAGDEINQEISRRLTILQFLISLIADESPDYIVVEGLNCMGGLLEDNEELAQQVLDGEEGFLDYLTRIKEIPDLRGVTGCQVLHNLCTSMKWYDHNTPPKVASIASLLPTLAKAMDQTKQNATSTTNGDSNHSSPDQVVQLALEVTASIATGLHEALEHARKPGNATNEEEFVGFDDSELANGDAEPEEPDGDEGDAMDVEEPENGNGEMDEDEMLADMEGVTADGPDEDEDPSGSATLNLLIQKSTPAVINVIRQNNDHKLHALSALNNITWAISVIDFSDEHLQSTYRLWSQLGQQIWNEIITPFLASDSADLELASVITSIAWAVARCVKGGIKIQPGEHRKFMSLRNESKELLGDDKEAASGDGDHFATLGVKCIGVLGSLALDPAPIKLNEEIGAFLLGRLLELPATPAAEAVEILDQIFVIYADSAYAFDEPVFWRLNFPKRLEEIQPKLKQTAKSIDKRKYPELRERVDEILLNLHRFLVYKRRERQRTNLIDVGGDSEMRT</sequence>
<evidence type="ECO:0000259" key="3">
    <source>
        <dbReference type="Pfam" id="PF25567"/>
    </source>
</evidence>
<reference evidence="4 5" key="1">
    <citation type="submission" date="2016-04" db="EMBL/GenBank/DDBJ databases">
        <title>A degradative enzymes factory behind the ericoid mycorrhizal symbiosis.</title>
        <authorList>
            <consortium name="DOE Joint Genome Institute"/>
            <person name="Martino E."/>
            <person name="Morin E."/>
            <person name="Grelet G."/>
            <person name="Kuo A."/>
            <person name="Kohler A."/>
            <person name="Daghino S."/>
            <person name="Barry K."/>
            <person name="Choi C."/>
            <person name="Cichocki N."/>
            <person name="Clum A."/>
            <person name="Copeland A."/>
            <person name="Hainaut M."/>
            <person name="Haridas S."/>
            <person name="Labutti K."/>
            <person name="Lindquist E."/>
            <person name="Lipzen A."/>
            <person name="Khouja H.-R."/>
            <person name="Murat C."/>
            <person name="Ohm R."/>
            <person name="Olson A."/>
            <person name="Spatafora J."/>
            <person name="Veneault-Fourrey C."/>
            <person name="Henrissat B."/>
            <person name="Grigoriev I."/>
            <person name="Martin F."/>
            <person name="Perotto S."/>
        </authorList>
    </citation>
    <scope>NUCLEOTIDE SEQUENCE [LARGE SCALE GENOMIC DNA]</scope>
    <source>
        <strain evidence="4 5">F</strain>
    </source>
</reference>
<evidence type="ECO:0000256" key="1">
    <source>
        <dbReference type="ARBA" id="ARBA00049983"/>
    </source>
</evidence>
<feature type="region of interest" description="Disordered" evidence="2">
    <location>
        <begin position="1"/>
        <end position="26"/>
    </location>
</feature>
<dbReference type="PANTHER" id="PTHR13347:SF1">
    <property type="entry name" value="HEAT REPEAT-CONTAINING PROTEIN 3"/>
    <property type="match status" value="1"/>
</dbReference>
<proteinExistence type="inferred from homology"/>
<feature type="domain" description="SYO1-like TPR repeats" evidence="3">
    <location>
        <begin position="415"/>
        <end position="660"/>
    </location>
</feature>
<name>A0A2J6RCI9_HYAVF</name>
<dbReference type="GO" id="GO:0051082">
    <property type="term" value="F:unfolded protein binding"/>
    <property type="evidence" value="ECO:0007669"/>
    <property type="project" value="TreeGrafter"/>
</dbReference>
<feature type="region of interest" description="Disordered" evidence="2">
    <location>
        <begin position="348"/>
        <end position="380"/>
    </location>
</feature>
<keyword evidence="5" id="KW-1185">Reference proteome</keyword>
<evidence type="ECO:0000256" key="2">
    <source>
        <dbReference type="SAM" id="MobiDB-lite"/>
    </source>
</evidence>